<gene>
    <name evidence="2" type="ORF">IRI77_06795</name>
</gene>
<dbReference type="PANTHER" id="PTHR37953:SF1">
    <property type="entry name" value="UPF0127 PROTEIN MJ1496"/>
    <property type="match status" value="1"/>
</dbReference>
<sequence>MHVRRFRIFWLATAALSFLMAGCGGGESGNGVGYNSRQVTFPNGTKIRAELAIQPADVMRGMKFRDSLPENEGMLFVHQKEGKYPYWMFEVKVPLDMIWMDRQHTVVQLVHKVPPCPGPQEKCLSYGGGFNAAYVLEVAAGVAAKNNIKPGMTLDF</sequence>
<keyword evidence="1" id="KW-0732">Signal</keyword>
<dbReference type="KEGG" id="pfer:IRI77_06795"/>
<evidence type="ECO:0000313" key="3">
    <source>
        <dbReference type="Proteomes" id="UP000593892"/>
    </source>
</evidence>
<organism evidence="2 3">
    <name type="scientific">Paludibaculum fermentans</name>
    <dbReference type="NCBI Taxonomy" id="1473598"/>
    <lineage>
        <taxon>Bacteria</taxon>
        <taxon>Pseudomonadati</taxon>
        <taxon>Acidobacteriota</taxon>
        <taxon>Terriglobia</taxon>
        <taxon>Bryobacterales</taxon>
        <taxon>Bryobacteraceae</taxon>
        <taxon>Paludibaculum</taxon>
    </lineage>
</organism>
<feature type="chain" id="PRO_5032730564" evidence="1">
    <location>
        <begin position="22"/>
        <end position="156"/>
    </location>
</feature>
<evidence type="ECO:0000313" key="2">
    <source>
        <dbReference type="EMBL" id="QOY89655.1"/>
    </source>
</evidence>
<feature type="signal peptide" evidence="1">
    <location>
        <begin position="1"/>
        <end position="21"/>
    </location>
</feature>
<reference evidence="2 3" key="1">
    <citation type="submission" date="2020-10" db="EMBL/GenBank/DDBJ databases">
        <title>Complete genome sequence of Paludibaculum fermentans P105T, a facultatively anaerobic acidobacterium capable of dissimilatory Fe(III) reduction.</title>
        <authorList>
            <person name="Dedysh S.N."/>
            <person name="Beletsky A.V."/>
            <person name="Kulichevskaya I.S."/>
            <person name="Mardanov A.V."/>
            <person name="Ravin N.V."/>
        </authorList>
    </citation>
    <scope>NUCLEOTIDE SEQUENCE [LARGE SCALE GENOMIC DNA]</scope>
    <source>
        <strain evidence="2 3">P105</strain>
    </source>
</reference>
<accession>A0A7S7NTV5</accession>
<dbReference type="InterPro" id="IPR038695">
    <property type="entry name" value="Saro_0823-like_sf"/>
</dbReference>
<proteinExistence type="predicted"/>
<dbReference type="InterPro" id="IPR003795">
    <property type="entry name" value="DUF192"/>
</dbReference>
<dbReference type="Gene3D" id="2.60.120.1140">
    <property type="entry name" value="Protein of unknown function DUF192"/>
    <property type="match status" value="1"/>
</dbReference>
<dbReference type="EMBL" id="CP063849">
    <property type="protein sequence ID" value="QOY89655.1"/>
    <property type="molecule type" value="Genomic_DNA"/>
</dbReference>
<keyword evidence="3" id="KW-1185">Reference proteome</keyword>
<dbReference type="Pfam" id="PF02643">
    <property type="entry name" value="DUF192"/>
    <property type="match status" value="1"/>
</dbReference>
<dbReference type="Proteomes" id="UP000593892">
    <property type="component" value="Chromosome"/>
</dbReference>
<dbReference type="RefSeq" id="WP_194451317.1">
    <property type="nucleotide sequence ID" value="NZ_CP063849.1"/>
</dbReference>
<dbReference type="AlphaFoldDB" id="A0A7S7NTV5"/>
<protein>
    <submittedName>
        <fullName evidence="2">DUF192 domain-containing protein</fullName>
    </submittedName>
</protein>
<dbReference type="PANTHER" id="PTHR37953">
    <property type="entry name" value="UPF0127 PROTEIN MJ1496"/>
    <property type="match status" value="1"/>
</dbReference>
<name>A0A7S7NTV5_PALFE</name>
<dbReference type="PROSITE" id="PS51257">
    <property type="entry name" value="PROKAR_LIPOPROTEIN"/>
    <property type="match status" value="1"/>
</dbReference>
<evidence type="ECO:0000256" key="1">
    <source>
        <dbReference type="SAM" id="SignalP"/>
    </source>
</evidence>